<dbReference type="EMBL" id="HACG01011408">
    <property type="protein sequence ID" value="CEK58273.1"/>
    <property type="molecule type" value="Transcribed_RNA"/>
</dbReference>
<dbReference type="AlphaFoldDB" id="A0A0B6YPV0"/>
<name>A0A0B6YPV0_9EUPU</name>
<feature type="non-terminal residue" evidence="1">
    <location>
        <position position="1"/>
    </location>
</feature>
<accession>A0A0B6YPV0</accession>
<evidence type="ECO:0000313" key="1">
    <source>
        <dbReference type="EMBL" id="CEK58273.1"/>
    </source>
</evidence>
<sequence length="73" mass="7698">QHLQPIQTENNQQAVKAVTGLASARSSSAFVLGEGPTLPYANMVCRGGYLVPVIPHHMLHPSWGVMASPSSSS</sequence>
<protein>
    <submittedName>
        <fullName evidence="1">Uncharacterized protein</fullName>
    </submittedName>
</protein>
<organism evidence="1">
    <name type="scientific">Arion vulgaris</name>
    <dbReference type="NCBI Taxonomy" id="1028688"/>
    <lineage>
        <taxon>Eukaryota</taxon>
        <taxon>Metazoa</taxon>
        <taxon>Spiralia</taxon>
        <taxon>Lophotrochozoa</taxon>
        <taxon>Mollusca</taxon>
        <taxon>Gastropoda</taxon>
        <taxon>Heterobranchia</taxon>
        <taxon>Euthyneura</taxon>
        <taxon>Panpulmonata</taxon>
        <taxon>Eupulmonata</taxon>
        <taxon>Stylommatophora</taxon>
        <taxon>Helicina</taxon>
        <taxon>Arionoidea</taxon>
        <taxon>Arionidae</taxon>
        <taxon>Arion</taxon>
    </lineage>
</organism>
<feature type="non-terminal residue" evidence="1">
    <location>
        <position position="73"/>
    </location>
</feature>
<reference evidence="1" key="1">
    <citation type="submission" date="2014-12" db="EMBL/GenBank/DDBJ databases">
        <title>Insight into the proteome of Arion vulgaris.</title>
        <authorList>
            <person name="Aradska J."/>
            <person name="Bulat T."/>
            <person name="Smidak R."/>
            <person name="Sarate P."/>
            <person name="Gangsoo J."/>
            <person name="Sialana F."/>
            <person name="Bilban M."/>
            <person name="Lubec G."/>
        </authorList>
    </citation>
    <scope>NUCLEOTIDE SEQUENCE</scope>
    <source>
        <tissue evidence="1">Skin</tissue>
    </source>
</reference>
<proteinExistence type="predicted"/>
<gene>
    <name evidence="1" type="primary">ORF32535</name>
</gene>